<evidence type="ECO:0000313" key="2">
    <source>
        <dbReference type="EMBL" id="OBZ75638.1"/>
    </source>
</evidence>
<feature type="region of interest" description="Disordered" evidence="1">
    <location>
        <begin position="1"/>
        <end position="70"/>
    </location>
</feature>
<sequence>MTTSSSSLLAHPILHRPQARAPSSRLVAVQTDSFDRLKISDDPVEQDYKGSERSEKESASPRASPRSQLPSEALEEFLSILHPSAFLSA</sequence>
<comment type="caution">
    <text evidence="2">The sequence shown here is derived from an EMBL/GenBank/DDBJ whole genome shotgun (WGS) entry which is preliminary data.</text>
</comment>
<dbReference type="OrthoDB" id="3242721at2759"/>
<evidence type="ECO:0000313" key="3">
    <source>
        <dbReference type="Proteomes" id="UP000092993"/>
    </source>
</evidence>
<accession>A0A1C7MFN0</accession>
<dbReference type="EMBL" id="LUGG01000004">
    <property type="protein sequence ID" value="OBZ75638.1"/>
    <property type="molecule type" value="Genomic_DNA"/>
</dbReference>
<reference evidence="2 3" key="1">
    <citation type="submission" date="2016-03" db="EMBL/GenBank/DDBJ databases">
        <title>Whole genome sequencing of Grifola frondosa 9006-11.</title>
        <authorList>
            <person name="Min B."/>
            <person name="Park H."/>
            <person name="Kim J.-G."/>
            <person name="Cho H."/>
            <person name="Oh Y.-L."/>
            <person name="Kong W.-S."/>
            <person name="Choi I.-G."/>
        </authorList>
    </citation>
    <scope>NUCLEOTIDE SEQUENCE [LARGE SCALE GENOMIC DNA]</scope>
    <source>
        <strain evidence="2 3">9006-11</strain>
    </source>
</reference>
<gene>
    <name evidence="2" type="ORF">A0H81_04452</name>
</gene>
<name>A0A1C7MFN0_GRIFR</name>
<dbReference type="AlphaFoldDB" id="A0A1C7MFN0"/>
<protein>
    <submittedName>
        <fullName evidence="2">Uncharacterized protein</fullName>
    </submittedName>
</protein>
<keyword evidence="3" id="KW-1185">Reference proteome</keyword>
<proteinExistence type="predicted"/>
<dbReference type="Proteomes" id="UP000092993">
    <property type="component" value="Unassembled WGS sequence"/>
</dbReference>
<organism evidence="2 3">
    <name type="scientific">Grifola frondosa</name>
    <name type="common">Maitake</name>
    <name type="synonym">Polyporus frondosus</name>
    <dbReference type="NCBI Taxonomy" id="5627"/>
    <lineage>
        <taxon>Eukaryota</taxon>
        <taxon>Fungi</taxon>
        <taxon>Dikarya</taxon>
        <taxon>Basidiomycota</taxon>
        <taxon>Agaricomycotina</taxon>
        <taxon>Agaricomycetes</taxon>
        <taxon>Polyporales</taxon>
        <taxon>Grifolaceae</taxon>
        <taxon>Grifola</taxon>
    </lineage>
</organism>
<evidence type="ECO:0000256" key="1">
    <source>
        <dbReference type="SAM" id="MobiDB-lite"/>
    </source>
</evidence>
<feature type="compositionally biased region" description="Basic and acidic residues" evidence="1">
    <location>
        <begin position="33"/>
        <end position="59"/>
    </location>
</feature>